<comment type="function">
    <text evidence="1">Catalyzes the phosphorylation of the beta-carboxyl group of aspartic acid with ATP to yield 4-phospho-L-aspartate, which is involved in the branched biosynthetic pathway leading to the biosynthesis of amino acids threonine, isoleucine and methionine.</text>
</comment>
<dbReference type="PROSITE" id="PS00324">
    <property type="entry name" value="ASPARTOKINASE"/>
    <property type="match status" value="1"/>
</dbReference>
<name>A0ABS4G0H0_9CLOT</name>
<evidence type="ECO:0000256" key="14">
    <source>
        <dbReference type="RuleBase" id="RU003448"/>
    </source>
</evidence>
<dbReference type="InterPro" id="IPR054352">
    <property type="entry name" value="ACT_Aspartokinase"/>
</dbReference>
<evidence type="ECO:0000256" key="7">
    <source>
        <dbReference type="ARBA" id="ARBA00022679"/>
    </source>
</evidence>
<organism evidence="17 18">
    <name type="scientific">Youngiibacter multivorans</name>
    <dbReference type="NCBI Taxonomy" id="937251"/>
    <lineage>
        <taxon>Bacteria</taxon>
        <taxon>Bacillati</taxon>
        <taxon>Bacillota</taxon>
        <taxon>Clostridia</taxon>
        <taxon>Eubacteriales</taxon>
        <taxon>Clostridiaceae</taxon>
        <taxon>Youngiibacter</taxon>
    </lineage>
</organism>
<evidence type="ECO:0000256" key="2">
    <source>
        <dbReference type="ARBA" id="ARBA00004766"/>
    </source>
</evidence>
<dbReference type="RefSeq" id="WP_209458063.1">
    <property type="nucleotide sequence ID" value="NZ_JAGGKC010000001.1"/>
</dbReference>
<evidence type="ECO:0000256" key="4">
    <source>
        <dbReference type="ARBA" id="ARBA00005139"/>
    </source>
</evidence>
<dbReference type="InterPro" id="IPR005260">
    <property type="entry name" value="Asp_kin_monofn"/>
</dbReference>
<evidence type="ECO:0000256" key="13">
    <source>
        <dbReference type="ARBA" id="ARBA00047872"/>
    </source>
</evidence>
<comment type="similarity">
    <text evidence="5 14">Belongs to the aspartokinase family.</text>
</comment>
<sequence>MSIIVQKFGGSSVADAECIKRVANRVVETKRKGHQVVTVVSAMGDSTDHLIDLAKQVSKNPSVREMDMLLSTGEQVSISLLAMAIHALGEPVISLTGPQAGIKTDGVFSKARIMDITSSRLEKELDEGKIVIVAGFQGITIDNDITTLGRGGSDTTAVALAAALKAEICEIYTDVDGVYTTDPRLVKNAKKLNTITYDEMLELASLGAQVLQPRSVEFGKIHKVKIHVRSSFNHEEGTIVQEVSDMENDIVVSGVAFDKKSVRFTVYDVPDRPGVAKDIFKTLADKSINVDMIVQISREGSLNDITFTLDRDQMEEALRVMKEVIVKIGAKDVTCDDDVAKVSIVGAGMITNFGVAADMFDALAEEKINIELISTSEIKISVLVRKDQCEKAVRKLIDKFDLAEDSIKSIE</sequence>
<dbReference type="NCBIfam" id="NF005155">
    <property type="entry name" value="PRK06635.1-4"/>
    <property type="match status" value="1"/>
</dbReference>
<dbReference type="SUPFAM" id="SSF55021">
    <property type="entry name" value="ACT-like"/>
    <property type="match status" value="2"/>
</dbReference>
<dbReference type="InterPro" id="IPR002912">
    <property type="entry name" value="ACT_dom"/>
</dbReference>
<evidence type="ECO:0000256" key="12">
    <source>
        <dbReference type="ARBA" id="ARBA00023154"/>
    </source>
</evidence>
<dbReference type="EC" id="2.7.2.4" evidence="14"/>
<keyword evidence="9 14" id="KW-0418">Kinase</keyword>
<dbReference type="InterPro" id="IPR045865">
    <property type="entry name" value="ACT-like_dom_sf"/>
</dbReference>
<dbReference type="GO" id="GO:0004072">
    <property type="term" value="F:aspartate kinase activity"/>
    <property type="evidence" value="ECO:0007669"/>
    <property type="project" value="UniProtKB-EC"/>
</dbReference>
<evidence type="ECO:0000256" key="1">
    <source>
        <dbReference type="ARBA" id="ARBA00003121"/>
    </source>
</evidence>
<keyword evidence="18" id="KW-1185">Reference proteome</keyword>
<keyword evidence="6 15" id="KW-0028">Amino-acid biosynthesis</keyword>
<comment type="pathway">
    <text evidence="2 15">Amino-acid biosynthesis; L-lysine biosynthesis via DAP pathway; (S)-tetrahydrodipicolinate from L-aspartate: step 1/4.</text>
</comment>
<dbReference type="NCBIfam" id="TIGR00657">
    <property type="entry name" value="asp_kinases"/>
    <property type="match status" value="1"/>
</dbReference>
<evidence type="ECO:0000256" key="9">
    <source>
        <dbReference type="ARBA" id="ARBA00022777"/>
    </source>
</evidence>
<dbReference type="CDD" id="cd04913">
    <property type="entry name" value="ACT_AKii-LysC-BS-like_1"/>
    <property type="match status" value="1"/>
</dbReference>
<comment type="pathway">
    <text evidence="4 15">Amino-acid biosynthesis; L-threonine biosynthesis; L-threonine from L-aspartate: step 1/5.</text>
</comment>
<evidence type="ECO:0000256" key="3">
    <source>
        <dbReference type="ARBA" id="ARBA00004986"/>
    </source>
</evidence>
<evidence type="ECO:0000256" key="5">
    <source>
        <dbReference type="ARBA" id="ARBA00010122"/>
    </source>
</evidence>
<dbReference type="Proteomes" id="UP001519271">
    <property type="component" value="Unassembled WGS sequence"/>
</dbReference>
<dbReference type="SUPFAM" id="SSF53633">
    <property type="entry name" value="Carbamate kinase-like"/>
    <property type="match status" value="1"/>
</dbReference>
<keyword evidence="12" id="KW-0457">Lysine biosynthesis</keyword>
<dbReference type="Gene3D" id="3.40.1160.10">
    <property type="entry name" value="Acetylglutamate kinase-like"/>
    <property type="match status" value="1"/>
</dbReference>
<dbReference type="InterPro" id="IPR036393">
    <property type="entry name" value="AceGlu_kinase-like_sf"/>
</dbReference>
<feature type="domain" description="ACT" evidence="16">
    <location>
        <begin position="264"/>
        <end position="347"/>
    </location>
</feature>
<comment type="catalytic activity">
    <reaction evidence="13 14">
        <text>L-aspartate + ATP = 4-phospho-L-aspartate + ADP</text>
        <dbReference type="Rhea" id="RHEA:23776"/>
        <dbReference type="ChEBI" id="CHEBI:29991"/>
        <dbReference type="ChEBI" id="CHEBI:30616"/>
        <dbReference type="ChEBI" id="CHEBI:57535"/>
        <dbReference type="ChEBI" id="CHEBI:456216"/>
        <dbReference type="EC" id="2.7.2.4"/>
    </reaction>
</comment>
<evidence type="ECO:0000313" key="17">
    <source>
        <dbReference type="EMBL" id="MBP1917825.1"/>
    </source>
</evidence>
<dbReference type="InterPro" id="IPR041740">
    <property type="entry name" value="AKii-LysC-BS"/>
</dbReference>
<dbReference type="InterPro" id="IPR001048">
    <property type="entry name" value="Asp/Glu/Uridylate_kinase"/>
</dbReference>
<dbReference type="CDD" id="cd04261">
    <property type="entry name" value="AAK_AKii-LysC-BS"/>
    <property type="match status" value="1"/>
</dbReference>
<dbReference type="Pfam" id="PF22468">
    <property type="entry name" value="ACT_9"/>
    <property type="match status" value="1"/>
</dbReference>
<evidence type="ECO:0000256" key="6">
    <source>
        <dbReference type="ARBA" id="ARBA00022605"/>
    </source>
</evidence>
<evidence type="ECO:0000313" key="18">
    <source>
        <dbReference type="Proteomes" id="UP001519271"/>
    </source>
</evidence>
<keyword evidence="11" id="KW-0220">Diaminopimelate biosynthesis</keyword>
<keyword evidence="8" id="KW-0547">Nucleotide-binding</keyword>
<dbReference type="Pfam" id="PF01842">
    <property type="entry name" value="ACT"/>
    <property type="match status" value="1"/>
</dbReference>
<evidence type="ECO:0000256" key="11">
    <source>
        <dbReference type="ARBA" id="ARBA00022915"/>
    </source>
</evidence>
<protein>
    <recommendedName>
        <fullName evidence="14">Aspartokinase</fullName>
        <ecNumber evidence="14">2.7.2.4</ecNumber>
    </recommendedName>
</protein>
<dbReference type="Gene3D" id="3.30.2130.10">
    <property type="entry name" value="VC0802-like"/>
    <property type="match status" value="1"/>
</dbReference>
<accession>A0ABS4G0H0</accession>
<dbReference type="PIRSF" id="PIRSF000726">
    <property type="entry name" value="Asp_kin"/>
    <property type="match status" value="1"/>
</dbReference>
<gene>
    <name evidence="17" type="ORF">J2Z34_000288</name>
</gene>
<evidence type="ECO:0000256" key="8">
    <source>
        <dbReference type="ARBA" id="ARBA00022741"/>
    </source>
</evidence>
<reference evidence="17 18" key="1">
    <citation type="submission" date="2021-03" db="EMBL/GenBank/DDBJ databases">
        <title>Genomic Encyclopedia of Type Strains, Phase IV (KMG-IV): sequencing the most valuable type-strain genomes for metagenomic binning, comparative biology and taxonomic classification.</title>
        <authorList>
            <person name="Goeker M."/>
        </authorList>
    </citation>
    <scope>NUCLEOTIDE SEQUENCE [LARGE SCALE GENOMIC DNA]</scope>
    <source>
        <strain evidence="17 18">DSM 6139</strain>
    </source>
</reference>
<evidence type="ECO:0000259" key="16">
    <source>
        <dbReference type="PROSITE" id="PS51671"/>
    </source>
</evidence>
<evidence type="ECO:0000256" key="15">
    <source>
        <dbReference type="RuleBase" id="RU004249"/>
    </source>
</evidence>
<dbReference type="NCBIfam" id="TIGR00656">
    <property type="entry name" value="asp_kin_monofn"/>
    <property type="match status" value="1"/>
</dbReference>
<comment type="caution">
    <text evidence="17">The sequence shown here is derived from an EMBL/GenBank/DDBJ whole genome shotgun (WGS) entry which is preliminary data.</text>
</comment>
<keyword evidence="7 14" id="KW-0808">Transferase</keyword>
<dbReference type="NCBIfam" id="NF005154">
    <property type="entry name" value="PRK06635.1-2"/>
    <property type="match status" value="1"/>
</dbReference>
<dbReference type="Pfam" id="PF00696">
    <property type="entry name" value="AA_kinase"/>
    <property type="match status" value="1"/>
</dbReference>
<dbReference type="EMBL" id="JAGGKC010000001">
    <property type="protein sequence ID" value="MBP1917825.1"/>
    <property type="molecule type" value="Genomic_DNA"/>
</dbReference>
<dbReference type="PANTHER" id="PTHR21499">
    <property type="entry name" value="ASPARTATE KINASE"/>
    <property type="match status" value="1"/>
</dbReference>
<dbReference type="PROSITE" id="PS51671">
    <property type="entry name" value="ACT"/>
    <property type="match status" value="1"/>
</dbReference>
<keyword evidence="10" id="KW-0067">ATP-binding</keyword>
<comment type="pathway">
    <text evidence="3 15">Amino-acid biosynthesis; L-methionine biosynthesis via de novo pathway; L-homoserine from L-aspartate: step 1/3.</text>
</comment>
<dbReference type="InterPro" id="IPR018042">
    <property type="entry name" value="Aspartate_kinase_CS"/>
</dbReference>
<dbReference type="PANTHER" id="PTHR21499:SF3">
    <property type="entry name" value="ASPARTOKINASE"/>
    <property type="match status" value="1"/>
</dbReference>
<evidence type="ECO:0000256" key="10">
    <source>
        <dbReference type="ARBA" id="ARBA00022840"/>
    </source>
</evidence>
<proteinExistence type="inferred from homology"/>
<dbReference type="CDD" id="cd04936">
    <property type="entry name" value="ACT_AKii-LysC-BS-like_2"/>
    <property type="match status" value="1"/>
</dbReference>
<dbReference type="InterPro" id="IPR001341">
    <property type="entry name" value="Asp_kinase"/>
</dbReference>